<protein>
    <submittedName>
        <fullName evidence="1">Uncharacterized protein</fullName>
    </submittedName>
</protein>
<evidence type="ECO:0000313" key="2">
    <source>
        <dbReference type="Proteomes" id="UP000828390"/>
    </source>
</evidence>
<organism evidence="1 2">
    <name type="scientific">Dreissena polymorpha</name>
    <name type="common">Zebra mussel</name>
    <name type="synonym">Mytilus polymorpha</name>
    <dbReference type="NCBI Taxonomy" id="45954"/>
    <lineage>
        <taxon>Eukaryota</taxon>
        <taxon>Metazoa</taxon>
        <taxon>Spiralia</taxon>
        <taxon>Lophotrochozoa</taxon>
        <taxon>Mollusca</taxon>
        <taxon>Bivalvia</taxon>
        <taxon>Autobranchia</taxon>
        <taxon>Heteroconchia</taxon>
        <taxon>Euheterodonta</taxon>
        <taxon>Imparidentia</taxon>
        <taxon>Neoheterodontei</taxon>
        <taxon>Myida</taxon>
        <taxon>Dreissenoidea</taxon>
        <taxon>Dreissenidae</taxon>
        <taxon>Dreissena</taxon>
    </lineage>
</organism>
<comment type="caution">
    <text evidence="1">The sequence shown here is derived from an EMBL/GenBank/DDBJ whole genome shotgun (WGS) entry which is preliminary data.</text>
</comment>
<proteinExistence type="predicted"/>
<evidence type="ECO:0000313" key="1">
    <source>
        <dbReference type="EMBL" id="KAH3853998.1"/>
    </source>
</evidence>
<gene>
    <name evidence="1" type="ORF">DPMN_096537</name>
</gene>
<reference evidence="1" key="2">
    <citation type="submission" date="2020-11" db="EMBL/GenBank/DDBJ databases">
        <authorList>
            <person name="McCartney M.A."/>
            <person name="Auch B."/>
            <person name="Kono T."/>
            <person name="Mallez S."/>
            <person name="Becker A."/>
            <person name="Gohl D.M."/>
            <person name="Silverstein K.A.T."/>
            <person name="Koren S."/>
            <person name="Bechman K.B."/>
            <person name="Herman A."/>
            <person name="Abrahante J.E."/>
            <person name="Garbe J."/>
        </authorList>
    </citation>
    <scope>NUCLEOTIDE SEQUENCE</scope>
    <source>
        <strain evidence="1">Duluth1</strain>
        <tissue evidence="1">Whole animal</tissue>
    </source>
</reference>
<sequence>MPVASRPISVPYSMLKNWELREHRCIGLANQIDLMAATILEMACELLDSVPEELCDLLIHLSRMTQFLCSPKIFGEHIVASLKFLPYFRTFFLPSHFCYRFS</sequence>
<dbReference type="Proteomes" id="UP000828390">
    <property type="component" value="Unassembled WGS sequence"/>
</dbReference>
<accession>A0A9D4L9Y1</accession>
<reference evidence="1" key="1">
    <citation type="journal article" date="2019" name="bioRxiv">
        <title>The Genome of the Zebra Mussel, Dreissena polymorpha: A Resource for Invasive Species Research.</title>
        <authorList>
            <person name="McCartney M.A."/>
            <person name="Auch B."/>
            <person name="Kono T."/>
            <person name="Mallez S."/>
            <person name="Zhang Y."/>
            <person name="Obille A."/>
            <person name="Becker A."/>
            <person name="Abrahante J.E."/>
            <person name="Garbe J."/>
            <person name="Badalamenti J.P."/>
            <person name="Herman A."/>
            <person name="Mangelson H."/>
            <person name="Liachko I."/>
            <person name="Sullivan S."/>
            <person name="Sone E.D."/>
            <person name="Koren S."/>
            <person name="Silverstein K.A.T."/>
            <person name="Beckman K.B."/>
            <person name="Gohl D.M."/>
        </authorList>
    </citation>
    <scope>NUCLEOTIDE SEQUENCE</scope>
    <source>
        <strain evidence="1">Duluth1</strain>
        <tissue evidence="1">Whole animal</tissue>
    </source>
</reference>
<dbReference type="EMBL" id="JAIWYP010000003">
    <property type="protein sequence ID" value="KAH3853998.1"/>
    <property type="molecule type" value="Genomic_DNA"/>
</dbReference>
<dbReference type="AlphaFoldDB" id="A0A9D4L9Y1"/>
<keyword evidence="2" id="KW-1185">Reference proteome</keyword>
<name>A0A9D4L9Y1_DREPO</name>